<dbReference type="InterPro" id="IPR012319">
    <property type="entry name" value="FPG_cat"/>
</dbReference>
<keyword evidence="7" id="KW-0378">Hydrolase</keyword>
<dbReference type="Pfam" id="PF06831">
    <property type="entry name" value="H2TH"/>
    <property type="match status" value="1"/>
</dbReference>
<evidence type="ECO:0000259" key="17">
    <source>
        <dbReference type="PROSITE" id="PS51068"/>
    </source>
</evidence>
<evidence type="ECO:0000256" key="2">
    <source>
        <dbReference type="ARBA" id="ARBA00001947"/>
    </source>
</evidence>
<dbReference type="PROSITE" id="PS51066">
    <property type="entry name" value="ZF_FPG_2"/>
    <property type="match status" value="1"/>
</dbReference>
<evidence type="ECO:0000256" key="13">
    <source>
        <dbReference type="ARBA" id="ARBA00023295"/>
    </source>
</evidence>
<dbReference type="AlphaFoldDB" id="A0A369TD35"/>
<dbReference type="SMART" id="SM00898">
    <property type="entry name" value="Fapy_DNA_glyco"/>
    <property type="match status" value="1"/>
</dbReference>
<comment type="caution">
    <text evidence="18">The sequence shown here is derived from an EMBL/GenBank/DDBJ whole genome shotgun (WGS) entry which is preliminary data.</text>
</comment>
<evidence type="ECO:0000256" key="6">
    <source>
        <dbReference type="ARBA" id="ARBA00022771"/>
    </source>
</evidence>
<feature type="domain" description="FPG-type" evidence="16">
    <location>
        <begin position="225"/>
        <end position="261"/>
    </location>
</feature>
<evidence type="ECO:0000256" key="14">
    <source>
        <dbReference type="ARBA" id="ARBA00044632"/>
    </source>
</evidence>
<dbReference type="PROSITE" id="PS01242">
    <property type="entry name" value="ZF_FPG_1"/>
    <property type="match status" value="1"/>
</dbReference>
<evidence type="ECO:0000256" key="4">
    <source>
        <dbReference type="ARBA" id="ARBA00022723"/>
    </source>
</evidence>
<proteinExistence type="inferred from homology"/>
<keyword evidence="13" id="KW-0326">Glycosidase</keyword>
<dbReference type="InterPro" id="IPR000214">
    <property type="entry name" value="Znf_DNA_glyclase/AP_lyase"/>
</dbReference>
<comment type="catalytic activity">
    <reaction evidence="1">
        <text>Hydrolysis of DNA containing ring-opened 7-methylguanine residues, releasing 2,6-diamino-4-hydroxy-5-(N-methyl)formamidopyrimidine.</text>
        <dbReference type="EC" id="3.2.2.23"/>
    </reaction>
</comment>
<evidence type="ECO:0000256" key="9">
    <source>
        <dbReference type="ARBA" id="ARBA00023125"/>
    </source>
</evidence>
<dbReference type="Proteomes" id="UP000253941">
    <property type="component" value="Unassembled WGS sequence"/>
</dbReference>
<keyword evidence="19" id="KW-1185">Reference proteome</keyword>
<comment type="cofactor">
    <cofactor evidence="2">
        <name>Zn(2+)</name>
        <dbReference type="ChEBI" id="CHEBI:29105"/>
    </cofactor>
</comment>
<dbReference type="InterPro" id="IPR015887">
    <property type="entry name" value="DNA_glyclase_Znf_dom_DNA_BS"/>
</dbReference>
<organism evidence="18 19">
    <name type="scientific">Ferruginivarius sediminum</name>
    <dbReference type="NCBI Taxonomy" id="2661937"/>
    <lineage>
        <taxon>Bacteria</taxon>
        <taxon>Pseudomonadati</taxon>
        <taxon>Pseudomonadota</taxon>
        <taxon>Alphaproteobacteria</taxon>
        <taxon>Rhodospirillales</taxon>
        <taxon>Rhodospirillaceae</taxon>
        <taxon>Ferruginivarius</taxon>
    </lineage>
</organism>
<dbReference type="Pfam" id="PF06827">
    <property type="entry name" value="zf-FPG_IleRS"/>
    <property type="match status" value="1"/>
</dbReference>
<keyword evidence="4" id="KW-0479">Metal-binding</keyword>
<evidence type="ECO:0000256" key="1">
    <source>
        <dbReference type="ARBA" id="ARBA00001668"/>
    </source>
</evidence>
<dbReference type="InterPro" id="IPR015886">
    <property type="entry name" value="H2TH_FPG"/>
</dbReference>
<evidence type="ECO:0000313" key="19">
    <source>
        <dbReference type="Proteomes" id="UP000253941"/>
    </source>
</evidence>
<evidence type="ECO:0000256" key="5">
    <source>
        <dbReference type="ARBA" id="ARBA00022763"/>
    </source>
</evidence>
<dbReference type="SUPFAM" id="SSF46946">
    <property type="entry name" value="S13-like H2TH domain"/>
    <property type="match status" value="1"/>
</dbReference>
<evidence type="ECO:0000256" key="11">
    <source>
        <dbReference type="ARBA" id="ARBA00023239"/>
    </source>
</evidence>
<dbReference type="Gene3D" id="1.10.8.50">
    <property type="match status" value="1"/>
</dbReference>
<dbReference type="GO" id="GO:0008270">
    <property type="term" value="F:zinc ion binding"/>
    <property type="evidence" value="ECO:0007669"/>
    <property type="project" value="UniProtKB-KW"/>
</dbReference>
<dbReference type="InterPro" id="IPR010663">
    <property type="entry name" value="Znf_FPG/IleRS"/>
</dbReference>
<dbReference type="Gene3D" id="3.20.190.10">
    <property type="entry name" value="MutM-like, N-terminal"/>
    <property type="match status" value="1"/>
</dbReference>
<dbReference type="GO" id="GO:0008534">
    <property type="term" value="F:oxidized purine nucleobase lesion DNA N-glycosylase activity"/>
    <property type="evidence" value="ECO:0007669"/>
    <property type="project" value="UniProtKB-EC"/>
</dbReference>
<evidence type="ECO:0000256" key="3">
    <source>
        <dbReference type="ARBA" id="ARBA00009409"/>
    </source>
</evidence>
<dbReference type="GO" id="GO:0006284">
    <property type="term" value="P:base-excision repair"/>
    <property type="evidence" value="ECO:0007669"/>
    <property type="project" value="InterPro"/>
</dbReference>
<dbReference type="InterPro" id="IPR010979">
    <property type="entry name" value="Ribosomal_uS13-like_H2TH"/>
</dbReference>
<keyword evidence="10" id="KW-0234">DNA repair</keyword>
<protein>
    <submittedName>
        <fullName evidence="18">Fpg/Nei family DNA glycosylase</fullName>
    </submittedName>
</protein>
<keyword evidence="11" id="KW-0456">Lyase</keyword>
<dbReference type="Pfam" id="PF01149">
    <property type="entry name" value="Fapy_DNA_glyco"/>
    <property type="match status" value="1"/>
</dbReference>
<sequence length="261" mass="29029">MPELPDVEVFARDFASRGLNRKIESVDLRDPDRLRGSAPQDLRAALNGYAFETVKRHGKVLFVKVSCGWWLVMHFGMTGFTAFYDDPADEPGHARLVVGFADGGFFAFDNQRKLGWLELTDDVRAYLRSQGIGPDALELDEAAFREVISGTRGSVKPALMDQEKIAGIGNVYSDEILFQAGIAPEHKGNQLDGQQLARLFEATRNVLRQAVECRADPARMPDDWLTPRREDGDDTCPRCGRPLETCKVGGRTAHFCSHCQA</sequence>
<dbReference type="InterPro" id="IPR035937">
    <property type="entry name" value="FPG_N"/>
</dbReference>
<comment type="similarity">
    <text evidence="3">Belongs to the FPG family.</text>
</comment>
<reference evidence="18 19" key="1">
    <citation type="submission" date="2018-07" db="EMBL/GenBank/DDBJ databases">
        <title>Venubactetium sediminum gen. nov., sp. nov., isolated from a marine solar saltern.</title>
        <authorList>
            <person name="Wang S."/>
        </authorList>
    </citation>
    <scope>NUCLEOTIDE SEQUENCE [LARGE SCALE GENOMIC DNA]</scope>
    <source>
        <strain evidence="18 19">WD2A32</strain>
    </source>
</reference>
<evidence type="ECO:0000259" key="16">
    <source>
        <dbReference type="PROSITE" id="PS51066"/>
    </source>
</evidence>
<keyword evidence="8" id="KW-0862">Zinc</keyword>
<dbReference type="PANTHER" id="PTHR22993:SF9">
    <property type="entry name" value="FORMAMIDOPYRIMIDINE-DNA GLYCOSYLASE"/>
    <property type="match status" value="1"/>
</dbReference>
<evidence type="ECO:0000256" key="7">
    <source>
        <dbReference type="ARBA" id="ARBA00022801"/>
    </source>
</evidence>
<keyword evidence="9" id="KW-0238">DNA-binding</keyword>
<dbReference type="GO" id="GO:0140078">
    <property type="term" value="F:class I DNA-(apurinic or apyrimidinic site) endonuclease activity"/>
    <property type="evidence" value="ECO:0007669"/>
    <property type="project" value="UniProtKB-EC"/>
</dbReference>
<evidence type="ECO:0000313" key="18">
    <source>
        <dbReference type="EMBL" id="RDD63198.1"/>
    </source>
</evidence>
<dbReference type="PROSITE" id="PS51068">
    <property type="entry name" value="FPG_CAT"/>
    <property type="match status" value="1"/>
</dbReference>
<keyword evidence="12" id="KW-0511">Multifunctional enzyme</keyword>
<feature type="domain" description="Formamidopyrimidine-DNA glycosylase catalytic" evidence="17">
    <location>
        <begin position="2"/>
        <end position="115"/>
    </location>
</feature>
<accession>A0A369TD35</accession>
<dbReference type="PANTHER" id="PTHR22993">
    <property type="entry name" value="FORMAMIDOPYRIMIDINE-DNA GLYCOSYLASE"/>
    <property type="match status" value="1"/>
</dbReference>
<dbReference type="EMBL" id="QPMH01000003">
    <property type="protein sequence ID" value="RDD63198.1"/>
    <property type="molecule type" value="Genomic_DNA"/>
</dbReference>
<dbReference type="GO" id="GO:0003684">
    <property type="term" value="F:damaged DNA binding"/>
    <property type="evidence" value="ECO:0007669"/>
    <property type="project" value="InterPro"/>
</dbReference>
<dbReference type="RefSeq" id="WP_114581149.1">
    <property type="nucleotide sequence ID" value="NZ_QPMH01000003.1"/>
</dbReference>
<gene>
    <name evidence="18" type="ORF">DRB17_05380</name>
</gene>
<comment type="catalytic activity">
    <reaction evidence="14">
        <text>2'-deoxyribonucleotide-(2'-deoxyribose 5'-phosphate)-2'-deoxyribonucleotide-DNA = a 3'-end 2'-deoxyribonucleotide-(2,3-dehydro-2,3-deoxyribose 5'-phosphate)-DNA + a 5'-end 5'-phospho-2'-deoxyribonucleoside-DNA + H(+)</text>
        <dbReference type="Rhea" id="RHEA:66592"/>
        <dbReference type="Rhea" id="RHEA-COMP:13180"/>
        <dbReference type="Rhea" id="RHEA-COMP:16897"/>
        <dbReference type="Rhea" id="RHEA-COMP:17067"/>
        <dbReference type="ChEBI" id="CHEBI:15378"/>
        <dbReference type="ChEBI" id="CHEBI:136412"/>
        <dbReference type="ChEBI" id="CHEBI:157695"/>
        <dbReference type="ChEBI" id="CHEBI:167181"/>
        <dbReference type="EC" id="4.2.99.18"/>
    </reaction>
</comment>
<evidence type="ECO:0000256" key="8">
    <source>
        <dbReference type="ARBA" id="ARBA00022833"/>
    </source>
</evidence>
<name>A0A369TD35_9PROT</name>
<dbReference type="SUPFAM" id="SSF81624">
    <property type="entry name" value="N-terminal domain of MutM-like DNA repair proteins"/>
    <property type="match status" value="1"/>
</dbReference>
<dbReference type="SUPFAM" id="SSF57716">
    <property type="entry name" value="Glucocorticoid receptor-like (DNA-binding domain)"/>
    <property type="match status" value="1"/>
</dbReference>
<evidence type="ECO:0000256" key="12">
    <source>
        <dbReference type="ARBA" id="ARBA00023268"/>
    </source>
</evidence>
<evidence type="ECO:0000256" key="10">
    <source>
        <dbReference type="ARBA" id="ARBA00023204"/>
    </source>
</evidence>
<keyword evidence="6 15" id="KW-0863">Zinc-finger</keyword>
<keyword evidence="5" id="KW-0227">DNA damage</keyword>
<evidence type="ECO:0000256" key="15">
    <source>
        <dbReference type="PROSITE-ProRule" id="PRU00391"/>
    </source>
</evidence>
<dbReference type="SMART" id="SM01232">
    <property type="entry name" value="H2TH"/>
    <property type="match status" value="1"/>
</dbReference>